<organism evidence="18 20">
    <name type="scientific">Clupea harengus</name>
    <name type="common">Atlantic herring</name>
    <dbReference type="NCBI Taxonomy" id="7950"/>
    <lineage>
        <taxon>Eukaryota</taxon>
        <taxon>Metazoa</taxon>
        <taxon>Chordata</taxon>
        <taxon>Craniata</taxon>
        <taxon>Vertebrata</taxon>
        <taxon>Euteleostomi</taxon>
        <taxon>Actinopterygii</taxon>
        <taxon>Neopterygii</taxon>
        <taxon>Teleostei</taxon>
        <taxon>Clupei</taxon>
        <taxon>Clupeiformes</taxon>
        <taxon>Clupeoidei</taxon>
        <taxon>Clupeidae</taxon>
        <taxon>Clupea</taxon>
    </lineage>
</organism>
<dbReference type="SUPFAM" id="SSF103473">
    <property type="entry name" value="MFS general substrate transporter"/>
    <property type="match status" value="1"/>
</dbReference>
<evidence type="ECO:0000313" key="20">
    <source>
        <dbReference type="RefSeq" id="XP_031437778.1"/>
    </source>
</evidence>
<dbReference type="RefSeq" id="XP_031437778.1">
    <property type="nucleotide sequence ID" value="XM_031581918.2"/>
</dbReference>
<dbReference type="Pfam" id="PF00083">
    <property type="entry name" value="Sugar_tr"/>
    <property type="match status" value="2"/>
</dbReference>
<dbReference type="InterPro" id="IPR005829">
    <property type="entry name" value="Sugar_transporter_CS"/>
</dbReference>
<keyword evidence="5" id="KW-0813">Transport</keyword>
<gene>
    <name evidence="19 20" type="primary">slc2a12</name>
</gene>
<feature type="transmembrane region" description="Helical" evidence="16">
    <location>
        <begin position="353"/>
        <end position="372"/>
    </location>
</feature>
<proteinExistence type="inferred from homology"/>
<dbReference type="GO" id="GO:0022857">
    <property type="term" value="F:transmembrane transporter activity"/>
    <property type="evidence" value="ECO:0007669"/>
    <property type="project" value="InterPro"/>
</dbReference>
<evidence type="ECO:0000256" key="13">
    <source>
        <dbReference type="ARBA" id="ARBA00039241"/>
    </source>
</evidence>
<feature type="transmembrane region" description="Helical" evidence="16">
    <location>
        <begin position="77"/>
        <end position="97"/>
    </location>
</feature>
<keyword evidence="7" id="KW-0963">Cytoplasm</keyword>
<dbReference type="PANTHER" id="PTHR48023">
    <property type="entry name" value="D-XYLOSE-PROTON SYMPORTER-LIKE 2"/>
    <property type="match status" value="1"/>
</dbReference>
<reference evidence="19 20" key="1">
    <citation type="submission" date="2025-04" db="UniProtKB">
        <authorList>
            <consortium name="RefSeq"/>
        </authorList>
    </citation>
    <scope>IDENTIFICATION</scope>
</reference>
<dbReference type="RefSeq" id="XP_031437777.1">
    <property type="nucleotide sequence ID" value="XM_031581917.2"/>
</dbReference>
<evidence type="ECO:0000256" key="2">
    <source>
        <dbReference type="ARBA" id="ARBA00004556"/>
    </source>
</evidence>
<evidence type="ECO:0000256" key="4">
    <source>
        <dbReference type="ARBA" id="ARBA00007004"/>
    </source>
</evidence>
<evidence type="ECO:0000256" key="1">
    <source>
        <dbReference type="ARBA" id="ARBA00000618"/>
    </source>
</evidence>
<keyword evidence="11 16" id="KW-0472">Membrane</keyword>
<keyword evidence="6" id="KW-1003">Cell membrane</keyword>
<dbReference type="InterPro" id="IPR005828">
    <property type="entry name" value="MFS_sugar_transport-like"/>
</dbReference>
<feature type="transmembrane region" description="Helical" evidence="16">
    <location>
        <begin position="466"/>
        <end position="491"/>
    </location>
</feature>
<keyword evidence="10 16" id="KW-1133">Transmembrane helix</keyword>
<evidence type="ECO:0000256" key="6">
    <source>
        <dbReference type="ARBA" id="ARBA00022475"/>
    </source>
</evidence>
<dbReference type="PROSITE" id="PS00216">
    <property type="entry name" value="SUGAR_TRANSPORT_1"/>
    <property type="match status" value="1"/>
</dbReference>
<keyword evidence="9 16" id="KW-0812">Transmembrane</keyword>
<evidence type="ECO:0000256" key="14">
    <source>
        <dbReference type="ARBA" id="ARBA00042905"/>
    </source>
</evidence>
<dbReference type="InterPro" id="IPR036259">
    <property type="entry name" value="MFS_trans_sf"/>
</dbReference>
<dbReference type="GO" id="GO:0005886">
    <property type="term" value="C:plasma membrane"/>
    <property type="evidence" value="ECO:0007669"/>
    <property type="project" value="UniProtKB-SubCell"/>
</dbReference>
<dbReference type="PROSITE" id="PS51257">
    <property type="entry name" value="PROKAR_LIPOPROTEIN"/>
    <property type="match status" value="1"/>
</dbReference>
<evidence type="ECO:0000256" key="8">
    <source>
        <dbReference type="ARBA" id="ARBA00022597"/>
    </source>
</evidence>
<comment type="catalytic activity">
    <reaction evidence="1">
        <text>D-glucose(out) = D-glucose(in)</text>
        <dbReference type="Rhea" id="RHEA:60376"/>
        <dbReference type="ChEBI" id="CHEBI:4167"/>
    </reaction>
</comment>
<feature type="transmembrane region" description="Helical" evidence="16">
    <location>
        <begin position="326"/>
        <end position="346"/>
    </location>
</feature>
<feature type="domain" description="Major facilitator superfamily (MFS) profile" evidence="17">
    <location>
        <begin position="39"/>
        <end position="557"/>
    </location>
</feature>
<evidence type="ECO:0000256" key="10">
    <source>
        <dbReference type="ARBA" id="ARBA00022989"/>
    </source>
</evidence>
<dbReference type="CTD" id="154091"/>
<accession>A0A6P8GFD1</accession>
<dbReference type="InterPro" id="IPR050820">
    <property type="entry name" value="MFS_Sugar_Transporter"/>
</dbReference>
<keyword evidence="8 19" id="KW-0762">Sugar transport</keyword>
<dbReference type="GO" id="GO:0048471">
    <property type="term" value="C:perinuclear region of cytoplasm"/>
    <property type="evidence" value="ECO:0007669"/>
    <property type="project" value="UniProtKB-SubCell"/>
</dbReference>
<dbReference type="GeneTree" id="ENSGT00940000159614"/>
<evidence type="ECO:0000256" key="7">
    <source>
        <dbReference type="ARBA" id="ARBA00022490"/>
    </source>
</evidence>
<protein>
    <recommendedName>
        <fullName evidence="13">Solute carrier family 2, facilitated glucose transporter member 12</fullName>
    </recommendedName>
    <alternativeName>
        <fullName evidence="14">Glucose transporter type 12</fullName>
    </alternativeName>
</protein>
<dbReference type="InterPro" id="IPR003663">
    <property type="entry name" value="Sugar/inositol_transpt"/>
</dbReference>
<dbReference type="GO" id="GO:0044381">
    <property type="term" value="P:glucose import in response to insulin stimulus"/>
    <property type="evidence" value="ECO:0007669"/>
    <property type="project" value="Ensembl"/>
</dbReference>
<dbReference type="Proteomes" id="UP000515152">
    <property type="component" value="Chromosome 15"/>
</dbReference>
<dbReference type="GeneID" id="105894660"/>
<name>A0A6P8GFD1_CLUHA</name>
<dbReference type="InterPro" id="IPR020846">
    <property type="entry name" value="MFS_dom"/>
</dbReference>
<keyword evidence="18" id="KW-1185">Reference proteome</keyword>
<dbReference type="OrthoDB" id="4142200at2759"/>
<feature type="transmembrane region" description="Helical" evidence="16">
    <location>
        <begin position="104"/>
        <end position="128"/>
    </location>
</feature>
<dbReference type="KEGG" id="char:105894660"/>
<evidence type="ECO:0000256" key="9">
    <source>
        <dbReference type="ARBA" id="ARBA00022692"/>
    </source>
</evidence>
<feature type="transmembrane region" description="Helical" evidence="16">
    <location>
        <begin position="34"/>
        <end position="57"/>
    </location>
</feature>
<dbReference type="Gene3D" id="1.20.1250.20">
    <property type="entry name" value="MFS general substrate transporter like domains"/>
    <property type="match status" value="2"/>
</dbReference>
<evidence type="ECO:0000313" key="18">
    <source>
        <dbReference type="Proteomes" id="UP000515152"/>
    </source>
</evidence>
<feature type="transmembrane region" description="Helical" evidence="16">
    <location>
        <begin position="287"/>
        <end position="306"/>
    </location>
</feature>
<dbReference type="PANTHER" id="PTHR48023:SF2">
    <property type="entry name" value="SOLUTE CARRIER FAMILY 2, FACILITATED GLUCOSE TRANSPORTER MEMBER 12"/>
    <property type="match status" value="1"/>
</dbReference>
<feature type="compositionally biased region" description="Low complexity" evidence="15">
    <location>
        <begin position="18"/>
        <end position="28"/>
    </location>
</feature>
<dbReference type="AlphaFoldDB" id="A0A6P8GFD1"/>
<dbReference type="GO" id="GO:0060047">
    <property type="term" value="P:heart contraction"/>
    <property type="evidence" value="ECO:0007669"/>
    <property type="project" value="Ensembl"/>
</dbReference>
<dbReference type="PROSITE" id="PS50850">
    <property type="entry name" value="MFS"/>
    <property type="match status" value="1"/>
</dbReference>
<keyword evidence="12" id="KW-0325">Glycoprotein</keyword>
<evidence type="ECO:0000256" key="11">
    <source>
        <dbReference type="ARBA" id="ARBA00023136"/>
    </source>
</evidence>
<feature type="transmembrane region" description="Helical" evidence="16">
    <location>
        <begin position="531"/>
        <end position="553"/>
    </location>
</feature>
<dbReference type="PRINTS" id="PR00171">
    <property type="entry name" value="SUGRTRNSPORT"/>
</dbReference>
<evidence type="ECO:0000256" key="12">
    <source>
        <dbReference type="ARBA" id="ARBA00023180"/>
    </source>
</evidence>
<evidence type="ECO:0000259" key="17">
    <source>
        <dbReference type="PROSITE" id="PS50850"/>
    </source>
</evidence>
<feature type="transmembrane region" description="Helical" evidence="16">
    <location>
        <begin position="503"/>
        <end position="525"/>
    </location>
</feature>
<feature type="transmembrane region" description="Helical" evidence="16">
    <location>
        <begin position="191"/>
        <end position="213"/>
    </location>
</feature>
<feature type="region of interest" description="Disordered" evidence="15">
    <location>
        <begin position="1"/>
        <end position="28"/>
    </location>
</feature>
<sequence length="596" mass="63956">MDDSKEAENLTSNDPKHPNSTGSSPQQSSTGCGVVLVLSALVASVSGLLLGYELGLISGALLQLREELTLSCQSQELVVSSLLLGALLFSLAGGAVLDRWGRRFAIMLTAIMAVGGTLLTVSVSSLAALVAGRVVVGMAVALSGTASCLYIAEVAPQAWRGRLVCLYELMVVLGVLLGFGLSYVFTAVHGGWRYTFGAVIPPALAQASAMYFLPRSPRFLLARGKEDEARTVLERLRGSSPGTTGSSLGAMTVVEEELRAIRVALCREMHYSFLDLFRSHDNMRQRLLVGMVLVFLQQATGQPNLLSYASTVLHHVGFQSEEAATLASTGLGVVKVGGTIPAILLVDRVGPKVFLCVGAVVMTISLTALGVATMQSQTQVSTLCQSSPRPNHSHWGEGEDRAAVPIGLYHPTLNFSHLSYSSALRQGPNSSSIERQGNWSLVKDSGRRTAADAGVTQEDVSTSLKWISLVSLLVYVAGFSFSLGPMVYVVLSEIFPTGIRGKAVSVVSAFNWATNLIISMTFLTLTEKIGLPNVIFCYAVMSFILLIFVILFIPETKGRSLEQISKELAMKNNLRDRLCPRRRSKTDSPQEVKTLH</sequence>
<evidence type="ECO:0000313" key="19">
    <source>
        <dbReference type="RefSeq" id="XP_031437777.1"/>
    </source>
</evidence>
<dbReference type="GO" id="GO:0003179">
    <property type="term" value="P:heart valve morphogenesis"/>
    <property type="evidence" value="ECO:0007669"/>
    <property type="project" value="Ensembl"/>
</dbReference>
<evidence type="ECO:0000256" key="5">
    <source>
        <dbReference type="ARBA" id="ARBA00022448"/>
    </source>
</evidence>
<feature type="transmembrane region" description="Helical" evidence="16">
    <location>
        <begin position="164"/>
        <end position="185"/>
    </location>
</feature>
<evidence type="ECO:0000256" key="16">
    <source>
        <dbReference type="SAM" id="Phobius"/>
    </source>
</evidence>
<comment type="similarity">
    <text evidence="4">Belongs to the major facilitator superfamily. Sugar transporter (TC 2.A.1.1) family. Glucose transporter subfamily.</text>
</comment>
<evidence type="ECO:0000256" key="3">
    <source>
        <dbReference type="ARBA" id="ARBA00004651"/>
    </source>
</evidence>
<feature type="transmembrane region" description="Helical" evidence="16">
    <location>
        <begin position="134"/>
        <end position="152"/>
    </location>
</feature>
<comment type="subcellular location">
    <subcellularLocation>
        <location evidence="3">Cell membrane</location>
        <topology evidence="3">Multi-pass membrane protein</topology>
    </subcellularLocation>
    <subcellularLocation>
        <location evidence="2">Cytoplasm</location>
        <location evidence="2">Perinuclear region</location>
    </subcellularLocation>
</comment>
<evidence type="ECO:0000256" key="15">
    <source>
        <dbReference type="SAM" id="MobiDB-lite"/>
    </source>
</evidence>